<organism evidence="4 5">
    <name type="scientific">Lepidopterella palustris CBS 459.81</name>
    <dbReference type="NCBI Taxonomy" id="1314670"/>
    <lineage>
        <taxon>Eukaryota</taxon>
        <taxon>Fungi</taxon>
        <taxon>Dikarya</taxon>
        <taxon>Ascomycota</taxon>
        <taxon>Pezizomycotina</taxon>
        <taxon>Dothideomycetes</taxon>
        <taxon>Pleosporomycetidae</taxon>
        <taxon>Mytilinidiales</taxon>
        <taxon>Argynnaceae</taxon>
        <taxon>Lepidopterella</taxon>
    </lineage>
</organism>
<proteinExistence type="predicted"/>
<dbReference type="Proteomes" id="UP000250266">
    <property type="component" value="Unassembled WGS sequence"/>
</dbReference>
<feature type="domain" description="DUF7708" evidence="2">
    <location>
        <begin position="62"/>
        <end position="181"/>
    </location>
</feature>
<feature type="domain" description="Nephrocystin 3-like N-terminal" evidence="3">
    <location>
        <begin position="239"/>
        <end position="322"/>
    </location>
</feature>
<sequence length="356" mass="41421">MTTPLSTHSPALEKALNEFRSGLSQDDQDEFNNTTLEDHQRSILEVQEKHASARKAKNMTRLKAFLEAMEQYGKIVEVFLNASNVLAFVWGPAKVSLTAFRSHLPTPRHLTSFWTCTTILGKASMFAQYESLFQDTKFGHMRQVLELLYMGVLRFHHAAYKYFTQRNDLRRHKNLVEKQAGLYQFEEIQRIRVSAEADFRRLWEAEDLKQRSAVQDWLLPANVEEDQEMKASVPAEYPGVCNWILDHRKFQAWYDKSSQSNPLLWITGIPGTENLHETPSAHVLFFYCKYGDKFRYSFVALARALIGQIVSQNKVAPLLRLRRSINKWRKTTEHSEALSEDSRNGSREFKQCLHHH</sequence>
<evidence type="ECO:0000259" key="3">
    <source>
        <dbReference type="Pfam" id="PF24883"/>
    </source>
</evidence>
<reference evidence="4 5" key="1">
    <citation type="journal article" date="2016" name="Nat. Commun.">
        <title>Ectomycorrhizal ecology is imprinted in the genome of the dominant symbiotic fungus Cenococcum geophilum.</title>
        <authorList>
            <consortium name="DOE Joint Genome Institute"/>
            <person name="Peter M."/>
            <person name="Kohler A."/>
            <person name="Ohm R.A."/>
            <person name="Kuo A."/>
            <person name="Krutzmann J."/>
            <person name="Morin E."/>
            <person name="Arend M."/>
            <person name="Barry K.W."/>
            <person name="Binder M."/>
            <person name="Choi C."/>
            <person name="Clum A."/>
            <person name="Copeland A."/>
            <person name="Grisel N."/>
            <person name="Haridas S."/>
            <person name="Kipfer T."/>
            <person name="LaButti K."/>
            <person name="Lindquist E."/>
            <person name="Lipzen A."/>
            <person name="Maire R."/>
            <person name="Meier B."/>
            <person name="Mihaltcheva S."/>
            <person name="Molinier V."/>
            <person name="Murat C."/>
            <person name="Poggeler S."/>
            <person name="Quandt C.A."/>
            <person name="Sperisen C."/>
            <person name="Tritt A."/>
            <person name="Tisserant E."/>
            <person name="Crous P.W."/>
            <person name="Henrissat B."/>
            <person name="Nehls U."/>
            <person name="Egli S."/>
            <person name="Spatafora J.W."/>
            <person name="Grigoriev I.V."/>
            <person name="Martin F.M."/>
        </authorList>
    </citation>
    <scope>NUCLEOTIDE SEQUENCE [LARGE SCALE GENOMIC DNA]</scope>
    <source>
        <strain evidence="4 5">CBS 459.81</strain>
    </source>
</reference>
<dbReference type="InterPro" id="IPR056125">
    <property type="entry name" value="DUF7708"/>
</dbReference>
<dbReference type="PANTHER" id="PTHR10039:SF14">
    <property type="entry name" value="NACHT DOMAIN-CONTAINING PROTEIN"/>
    <property type="match status" value="1"/>
</dbReference>
<dbReference type="PANTHER" id="PTHR10039">
    <property type="entry name" value="AMELOGENIN"/>
    <property type="match status" value="1"/>
</dbReference>
<dbReference type="OrthoDB" id="21416at2759"/>
<keyword evidence="5" id="KW-1185">Reference proteome</keyword>
<protein>
    <submittedName>
        <fullName evidence="4">Uncharacterized protein</fullName>
    </submittedName>
</protein>
<accession>A0A8E2JIR6</accession>
<dbReference type="InterPro" id="IPR056884">
    <property type="entry name" value="NPHP3-like_N"/>
</dbReference>
<evidence type="ECO:0000256" key="1">
    <source>
        <dbReference type="ARBA" id="ARBA00022737"/>
    </source>
</evidence>
<evidence type="ECO:0000313" key="5">
    <source>
        <dbReference type="Proteomes" id="UP000250266"/>
    </source>
</evidence>
<name>A0A8E2JIR6_9PEZI</name>
<dbReference type="Pfam" id="PF24809">
    <property type="entry name" value="DUF7708"/>
    <property type="match status" value="1"/>
</dbReference>
<dbReference type="EMBL" id="KV744857">
    <property type="protein sequence ID" value="OCK83584.1"/>
    <property type="molecule type" value="Genomic_DNA"/>
</dbReference>
<dbReference type="AlphaFoldDB" id="A0A8E2JIR6"/>
<dbReference type="Pfam" id="PF24883">
    <property type="entry name" value="NPHP3_N"/>
    <property type="match status" value="1"/>
</dbReference>
<keyword evidence="1" id="KW-0677">Repeat</keyword>
<evidence type="ECO:0000259" key="2">
    <source>
        <dbReference type="Pfam" id="PF24809"/>
    </source>
</evidence>
<evidence type="ECO:0000313" key="4">
    <source>
        <dbReference type="EMBL" id="OCK83584.1"/>
    </source>
</evidence>
<gene>
    <name evidence="4" type="ORF">K432DRAFT_390262</name>
</gene>